<comment type="similarity">
    <text evidence="1 3">Belongs to the thiolase-like superfamily. Beta-ketoacyl-ACP synthases family.</text>
</comment>
<dbReference type="Proteomes" id="UP001065174">
    <property type="component" value="Chromosome"/>
</dbReference>
<dbReference type="SMART" id="SM00825">
    <property type="entry name" value="PKS_KS"/>
    <property type="match status" value="1"/>
</dbReference>
<dbReference type="PANTHER" id="PTHR11712:SF336">
    <property type="entry name" value="3-OXOACYL-[ACYL-CARRIER-PROTEIN] SYNTHASE, MITOCHONDRIAL"/>
    <property type="match status" value="1"/>
</dbReference>
<keyword evidence="2 3" id="KW-0808">Transferase</keyword>
<dbReference type="InterPro" id="IPR020841">
    <property type="entry name" value="PKS_Beta-ketoAc_synthase_dom"/>
</dbReference>
<dbReference type="Pfam" id="PF02801">
    <property type="entry name" value="Ketoacyl-synt_C"/>
    <property type="match status" value="1"/>
</dbReference>
<proteinExistence type="inferred from homology"/>
<evidence type="ECO:0000259" key="4">
    <source>
        <dbReference type="PROSITE" id="PS52004"/>
    </source>
</evidence>
<sequence length="394" mass="42035">MSSSVYVTGIGVVSALGIGVDQNWSALKEGRTGIVSCDTRKGSVLRGSLAHSDEDLKQMLGLTADQQIPRTALIAMLAAKEALGNTTVDSTFRMGFINGTTTGGMDVCERYFQDLYLHKDASNIRYMLTHDLGTVTLLINRMFGIKDYVNTISTACSSAANAIMMGSRMIKAGLLDRVLVGGTDALTDFTVDGFGSLMIYDTDPCRPFDEGRVGLNLGEGAGFLLLESEQSVEQSGNKILGKCVGWANTNDAYHQTGTSPEGNGACLAMKESLALAGMSPADIDYLNAHGTATKNNDNSEMSAIDTVFEGHELDFSSTKSYTGHTLAAAGGVEAVYSILSIVNNCLLPNLNWANQMATTDRKPVLKWREKEINAVMSNSFGFGGNSTSLIFSKV</sequence>
<dbReference type="InterPro" id="IPR014031">
    <property type="entry name" value="Ketoacyl_synth_C"/>
</dbReference>
<dbReference type="InterPro" id="IPR014030">
    <property type="entry name" value="Ketoacyl_synth_N"/>
</dbReference>
<dbReference type="RefSeq" id="WP_262308216.1">
    <property type="nucleotide sequence ID" value="NZ_CP106679.1"/>
</dbReference>
<dbReference type="PROSITE" id="PS52004">
    <property type="entry name" value="KS3_2"/>
    <property type="match status" value="1"/>
</dbReference>
<evidence type="ECO:0000256" key="1">
    <source>
        <dbReference type="ARBA" id="ARBA00008467"/>
    </source>
</evidence>
<protein>
    <submittedName>
        <fullName evidence="5">Beta-ketoacyl-[acyl-carrier-protein] synthase family protein</fullName>
    </submittedName>
</protein>
<dbReference type="InterPro" id="IPR016039">
    <property type="entry name" value="Thiolase-like"/>
</dbReference>
<dbReference type="CDD" id="cd00834">
    <property type="entry name" value="KAS_I_II"/>
    <property type="match status" value="1"/>
</dbReference>
<dbReference type="EMBL" id="CP106679">
    <property type="protein sequence ID" value="UXP30770.1"/>
    <property type="molecule type" value="Genomic_DNA"/>
</dbReference>
<organism evidence="5 6">
    <name type="scientific">Reichenbachiella agarivorans</name>
    <dbReference type="NCBI Taxonomy" id="2979464"/>
    <lineage>
        <taxon>Bacteria</taxon>
        <taxon>Pseudomonadati</taxon>
        <taxon>Bacteroidota</taxon>
        <taxon>Cytophagia</taxon>
        <taxon>Cytophagales</taxon>
        <taxon>Reichenbachiellaceae</taxon>
        <taxon>Reichenbachiella</taxon>
    </lineage>
</organism>
<reference evidence="5" key="1">
    <citation type="submission" date="2022-09" db="EMBL/GenBank/DDBJ databases">
        <title>Comparative genomics and taxonomic characterization of three novel marine species of genus Reichenbachiella exhibiting antioxidant and polysaccharide degradation activities.</title>
        <authorList>
            <person name="Muhammad N."/>
            <person name="Lee Y.-J."/>
            <person name="Ko J."/>
            <person name="Kim S.-G."/>
        </authorList>
    </citation>
    <scope>NUCLEOTIDE SEQUENCE</scope>
    <source>
        <strain evidence="5">BKB1-1</strain>
    </source>
</reference>
<evidence type="ECO:0000256" key="2">
    <source>
        <dbReference type="ARBA" id="ARBA00022679"/>
    </source>
</evidence>
<dbReference type="Gene3D" id="3.40.47.10">
    <property type="match status" value="1"/>
</dbReference>
<gene>
    <name evidence="5" type="ORF">N6H18_10440</name>
</gene>
<dbReference type="InterPro" id="IPR000794">
    <property type="entry name" value="Beta-ketoacyl_synthase"/>
</dbReference>
<accession>A0ABY6CJS3</accession>
<evidence type="ECO:0000313" key="5">
    <source>
        <dbReference type="EMBL" id="UXP30770.1"/>
    </source>
</evidence>
<evidence type="ECO:0000313" key="6">
    <source>
        <dbReference type="Proteomes" id="UP001065174"/>
    </source>
</evidence>
<dbReference type="SUPFAM" id="SSF53901">
    <property type="entry name" value="Thiolase-like"/>
    <property type="match status" value="2"/>
</dbReference>
<dbReference type="PANTHER" id="PTHR11712">
    <property type="entry name" value="POLYKETIDE SYNTHASE-RELATED"/>
    <property type="match status" value="1"/>
</dbReference>
<keyword evidence="6" id="KW-1185">Reference proteome</keyword>
<evidence type="ECO:0000256" key="3">
    <source>
        <dbReference type="RuleBase" id="RU003694"/>
    </source>
</evidence>
<feature type="domain" description="Ketosynthase family 3 (KS3)" evidence="4">
    <location>
        <begin position="2"/>
        <end position="393"/>
    </location>
</feature>
<dbReference type="Pfam" id="PF00109">
    <property type="entry name" value="ketoacyl-synt"/>
    <property type="match status" value="1"/>
</dbReference>
<name>A0ABY6CJS3_9BACT</name>